<proteinExistence type="inferred from homology"/>
<dbReference type="EC" id="4.2.1.19" evidence="4"/>
<dbReference type="CDD" id="cd07914">
    <property type="entry name" value="IGPD"/>
    <property type="match status" value="1"/>
</dbReference>
<keyword evidence="10" id="KW-1185">Reference proteome</keyword>
<keyword evidence="6" id="KW-0028">Amino-acid biosynthesis</keyword>
<evidence type="ECO:0000256" key="3">
    <source>
        <dbReference type="ARBA" id="ARBA00007481"/>
    </source>
</evidence>
<dbReference type="InterPro" id="IPR020565">
    <property type="entry name" value="ImidazoleglycerP_deHydtase_CS"/>
</dbReference>
<dbReference type="SUPFAM" id="SSF54211">
    <property type="entry name" value="Ribosomal protein S5 domain 2-like"/>
    <property type="match status" value="2"/>
</dbReference>
<dbReference type="FunFam" id="3.30.230.40:FF:000001">
    <property type="entry name" value="Imidazoleglycerol-phosphate dehydratase HisB"/>
    <property type="match status" value="1"/>
</dbReference>
<dbReference type="Pfam" id="PF00475">
    <property type="entry name" value="IGPD"/>
    <property type="match status" value="1"/>
</dbReference>
<protein>
    <recommendedName>
        <fullName evidence="5">Imidazoleglycerol-phosphate dehydratase</fullName>
        <ecNumber evidence="4">4.2.1.19</ecNumber>
    </recommendedName>
</protein>
<evidence type="ECO:0000313" key="10">
    <source>
        <dbReference type="Proteomes" id="UP001210925"/>
    </source>
</evidence>
<sequence length="186" mass="20742">MSATVERNTLETKVSIKLSLLQPSEYHTQQIQISTGIGFLDHMIHALAKHSKWSLTLKCEGDLYIDDHHTTEDTGLALGTAFSQALQQLAPGMKGIQRFGTAFAPLDEALSRCVVDISGRPSAHIELDLKREKIGELSCEMIPHFFESFACNAGLTLHVDVLKGKNDHHKYSILMIGLKHRLKPWL</sequence>
<comment type="catalytic activity">
    <reaction evidence="1">
        <text>D-erythro-1-(imidazol-4-yl)glycerol 3-phosphate = 3-(imidazol-4-yl)-2-oxopropyl phosphate + H2O</text>
        <dbReference type="Rhea" id="RHEA:11040"/>
        <dbReference type="ChEBI" id="CHEBI:15377"/>
        <dbReference type="ChEBI" id="CHEBI:57766"/>
        <dbReference type="ChEBI" id="CHEBI:58278"/>
        <dbReference type="EC" id="4.2.1.19"/>
    </reaction>
</comment>
<organism evidence="9 10">
    <name type="scientific">Boothiomyces macroporosus</name>
    <dbReference type="NCBI Taxonomy" id="261099"/>
    <lineage>
        <taxon>Eukaryota</taxon>
        <taxon>Fungi</taxon>
        <taxon>Fungi incertae sedis</taxon>
        <taxon>Chytridiomycota</taxon>
        <taxon>Chytridiomycota incertae sedis</taxon>
        <taxon>Chytridiomycetes</taxon>
        <taxon>Rhizophydiales</taxon>
        <taxon>Terramycetaceae</taxon>
        <taxon>Boothiomyces</taxon>
    </lineage>
</organism>
<evidence type="ECO:0000256" key="6">
    <source>
        <dbReference type="ARBA" id="ARBA00022605"/>
    </source>
</evidence>
<evidence type="ECO:0000256" key="1">
    <source>
        <dbReference type="ARBA" id="ARBA00001723"/>
    </source>
</evidence>
<keyword evidence="8" id="KW-0456">Lyase</keyword>
<evidence type="ECO:0000256" key="2">
    <source>
        <dbReference type="ARBA" id="ARBA00005047"/>
    </source>
</evidence>
<dbReference type="PANTHER" id="PTHR23133">
    <property type="entry name" value="IMIDAZOLEGLYCEROL-PHOSPHATE DEHYDRATASE HIS7"/>
    <property type="match status" value="1"/>
</dbReference>
<dbReference type="GO" id="GO:0004424">
    <property type="term" value="F:imidazoleglycerol-phosphate dehydratase activity"/>
    <property type="evidence" value="ECO:0007669"/>
    <property type="project" value="UniProtKB-EC"/>
</dbReference>
<dbReference type="Gene3D" id="3.30.230.40">
    <property type="entry name" value="Imidazole glycerol phosphate dehydratase, domain 1"/>
    <property type="match status" value="2"/>
</dbReference>
<dbReference type="EMBL" id="JADGKB010000095">
    <property type="protein sequence ID" value="KAJ3253979.1"/>
    <property type="molecule type" value="Genomic_DNA"/>
</dbReference>
<dbReference type="InterPro" id="IPR038494">
    <property type="entry name" value="IGPD_sf"/>
</dbReference>
<dbReference type="InterPro" id="IPR000807">
    <property type="entry name" value="ImidazoleglycerolP_deHydtase"/>
</dbReference>
<keyword evidence="7" id="KW-0368">Histidine biosynthesis</keyword>
<dbReference type="Proteomes" id="UP001210925">
    <property type="component" value="Unassembled WGS sequence"/>
</dbReference>
<reference evidence="9" key="1">
    <citation type="submission" date="2020-05" db="EMBL/GenBank/DDBJ databases">
        <title>Phylogenomic resolution of chytrid fungi.</title>
        <authorList>
            <person name="Stajich J.E."/>
            <person name="Amses K."/>
            <person name="Simmons R."/>
            <person name="Seto K."/>
            <person name="Myers J."/>
            <person name="Bonds A."/>
            <person name="Quandt C.A."/>
            <person name="Barry K."/>
            <person name="Liu P."/>
            <person name="Grigoriev I."/>
            <person name="Longcore J.E."/>
            <person name="James T.Y."/>
        </authorList>
    </citation>
    <scope>NUCLEOTIDE SEQUENCE</scope>
    <source>
        <strain evidence="9">PLAUS21</strain>
    </source>
</reference>
<evidence type="ECO:0000256" key="8">
    <source>
        <dbReference type="ARBA" id="ARBA00023239"/>
    </source>
</evidence>
<gene>
    <name evidence="9" type="primary">HIS3</name>
    <name evidence="9" type="ORF">HK103_007583</name>
</gene>
<comment type="similarity">
    <text evidence="3">Belongs to the imidazoleglycerol-phosphate dehydratase family.</text>
</comment>
<dbReference type="GO" id="GO:0000105">
    <property type="term" value="P:L-histidine biosynthetic process"/>
    <property type="evidence" value="ECO:0007669"/>
    <property type="project" value="UniProtKB-KW"/>
</dbReference>
<comment type="pathway">
    <text evidence="2">Amino-acid biosynthesis; L-histidine biosynthesis; L-histidine from 5-phospho-alpha-D-ribose 1-diphosphate: step 6/9.</text>
</comment>
<name>A0AAD5UFR2_9FUNG</name>
<evidence type="ECO:0000256" key="7">
    <source>
        <dbReference type="ARBA" id="ARBA00023102"/>
    </source>
</evidence>
<dbReference type="PANTHER" id="PTHR23133:SF2">
    <property type="entry name" value="IMIDAZOLEGLYCEROL-PHOSPHATE DEHYDRATASE"/>
    <property type="match status" value="1"/>
</dbReference>
<dbReference type="InterPro" id="IPR020568">
    <property type="entry name" value="Ribosomal_Su5_D2-typ_SF"/>
</dbReference>
<dbReference type="FunFam" id="3.30.230.40:FF:000004">
    <property type="entry name" value="Imidazoleglycerol-phosphate dehydratase"/>
    <property type="match status" value="1"/>
</dbReference>
<evidence type="ECO:0000313" key="9">
    <source>
        <dbReference type="EMBL" id="KAJ3253979.1"/>
    </source>
</evidence>
<accession>A0AAD5UFR2</accession>
<comment type="caution">
    <text evidence="9">The sequence shown here is derived from an EMBL/GenBank/DDBJ whole genome shotgun (WGS) entry which is preliminary data.</text>
</comment>
<evidence type="ECO:0000256" key="5">
    <source>
        <dbReference type="ARBA" id="ARBA00016664"/>
    </source>
</evidence>
<dbReference type="AlphaFoldDB" id="A0AAD5UFR2"/>
<dbReference type="PROSITE" id="PS00954">
    <property type="entry name" value="IGP_DEHYDRATASE_1"/>
    <property type="match status" value="1"/>
</dbReference>
<evidence type="ECO:0000256" key="4">
    <source>
        <dbReference type="ARBA" id="ARBA00012075"/>
    </source>
</evidence>